<feature type="transmembrane region" description="Helical" evidence="8">
    <location>
        <begin position="338"/>
        <end position="356"/>
    </location>
</feature>
<dbReference type="AlphaFoldDB" id="A0A4V3JRG5"/>
<dbReference type="EMBL" id="RQGD01000022">
    <property type="protein sequence ID" value="TGL60215.1"/>
    <property type="molecule type" value="Genomic_DNA"/>
</dbReference>
<dbReference type="InterPro" id="IPR001789">
    <property type="entry name" value="Sig_transdc_resp-reg_receiver"/>
</dbReference>
<feature type="modified residue" description="4-aspartylphosphate" evidence="6">
    <location>
        <position position="727"/>
    </location>
</feature>
<dbReference type="Pfam" id="PF02518">
    <property type="entry name" value="HATPase_c"/>
    <property type="match status" value="1"/>
</dbReference>
<dbReference type="PRINTS" id="PR00344">
    <property type="entry name" value="BCTRLSENSOR"/>
</dbReference>
<evidence type="ECO:0000259" key="10">
    <source>
        <dbReference type="PROSITE" id="PS50110"/>
    </source>
</evidence>
<evidence type="ECO:0000256" key="4">
    <source>
        <dbReference type="ARBA" id="ARBA00022679"/>
    </source>
</evidence>
<dbReference type="PANTHER" id="PTHR43047:SF72">
    <property type="entry name" value="OSMOSENSING HISTIDINE PROTEIN KINASE SLN1"/>
    <property type="match status" value="1"/>
</dbReference>
<dbReference type="SMART" id="SM00448">
    <property type="entry name" value="REC"/>
    <property type="match status" value="1"/>
</dbReference>
<evidence type="ECO:0000256" key="3">
    <source>
        <dbReference type="ARBA" id="ARBA00022553"/>
    </source>
</evidence>
<evidence type="ECO:0000256" key="5">
    <source>
        <dbReference type="ARBA" id="ARBA00022777"/>
    </source>
</evidence>
<dbReference type="InterPro" id="IPR005467">
    <property type="entry name" value="His_kinase_dom"/>
</dbReference>
<keyword evidence="8" id="KW-0472">Membrane</keyword>
<dbReference type="EC" id="2.7.13.3" evidence="2"/>
<dbReference type="InterPro" id="IPR011623">
    <property type="entry name" value="7TMR_DISM_rcpt_extracell_dom1"/>
</dbReference>
<dbReference type="InterPro" id="IPR036097">
    <property type="entry name" value="HisK_dim/P_sf"/>
</dbReference>
<sequence>MSYFNRFEFQHNQKLNHCKAIFALAVLLLTFSCAQKKSVPVGEAGILDAQNWFISKSNLELRGEWRFFWKQLLNPNEVDPENGYLQPAGKHWTSLKKDGNNLPSFGYGTYRLDVILPESHEALALAVPVIHTAYRLYIDGELKYENGIVSEYEMVHRPSYHTKIFPIQSYKKRLRIQLEVSNYTHKIAGMKEYITLGRIDKIYSAGAESYIINWLIILILGILAFYHFSIYGLRKSEAASFHLGFLYIGIILMLLTLSQGRILFNIFPDEWCTLLIRISKIGLPISIYNGSQVLYLLFLNQRFKPIISFTKVYCLIYILVCLFTPVSYLGALSYPFEFGVIFFFILGGIFTVRAVIEQKKDSLLYLFSLTLICLGAILDILYNGNYLNIKITLGYYNVIFFLVPQSYILTRSIVEIFKSEEKISRQLIKNNEELENKVQERTKELLKANRWKASFVSLMSHDLRSPLIGVNQILDVLQFKFATMPDGEKLKFISLCKDGLNNSLRMLKSLLDVSRFDSDGIKLQQSLFSLKELLTDVLNFIKPIATIKEIQLNMVVENDSYIIGDRALLEEVFINILTNAVKFSYPKTSVDILENTKGDWVAIEIRDSGIGMEEDVISRIMGEKTTKSRAGTNGELGSGLGLKLCINILDAHFSKLRIRSELGKGSIFQIQFSRHLKSVLLVDDSDTYRSRLAEELRRKKWIVIEAANGEEALNHLARIKPTLIVTDKEMPVMDGISFLHEWEAMRGDLKIPVVLISSDISLSEDQSFLKEEGLDDMVDMYLSKILSIERLVEKISTVKSP</sequence>
<dbReference type="InterPro" id="IPR004358">
    <property type="entry name" value="Sig_transdc_His_kin-like_C"/>
</dbReference>
<keyword evidence="7" id="KW-0175">Coiled coil</keyword>
<dbReference type="InterPro" id="IPR011006">
    <property type="entry name" value="CheY-like_superfamily"/>
</dbReference>
<feature type="transmembrane region" description="Helical" evidence="8">
    <location>
        <begin position="281"/>
        <end position="300"/>
    </location>
</feature>
<dbReference type="GO" id="GO:0005886">
    <property type="term" value="C:plasma membrane"/>
    <property type="evidence" value="ECO:0007669"/>
    <property type="project" value="TreeGrafter"/>
</dbReference>
<keyword evidence="4" id="KW-0808">Transferase</keyword>
<protein>
    <recommendedName>
        <fullName evidence="2">histidine kinase</fullName>
        <ecNumber evidence="2">2.7.13.3</ecNumber>
    </recommendedName>
</protein>
<dbReference type="GO" id="GO:0000155">
    <property type="term" value="F:phosphorelay sensor kinase activity"/>
    <property type="evidence" value="ECO:0007669"/>
    <property type="project" value="InterPro"/>
</dbReference>
<dbReference type="InterPro" id="IPR036890">
    <property type="entry name" value="HATPase_C_sf"/>
</dbReference>
<dbReference type="Gene3D" id="1.10.287.130">
    <property type="match status" value="1"/>
</dbReference>
<feature type="domain" description="Response regulatory" evidence="10">
    <location>
        <begin position="678"/>
        <end position="799"/>
    </location>
</feature>
<feature type="coiled-coil region" evidence="7">
    <location>
        <begin position="417"/>
        <end position="449"/>
    </location>
</feature>
<feature type="transmembrane region" description="Helical" evidence="8">
    <location>
        <begin position="312"/>
        <end position="332"/>
    </location>
</feature>
<dbReference type="SMART" id="SM00388">
    <property type="entry name" value="HisKA"/>
    <property type="match status" value="1"/>
</dbReference>
<keyword evidence="3 6" id="KW-0597">Phosphoprotein</keyword>
<evidence type="ECO:0000256" key="8">
    <source>
        <dbReference type="SAM" id="Phobius"/>
    </source>
</evidence>
<name>A0A4V3JRG5_9LEPT</name>
<keyword evidence="12" id="KW-1185">Reference proteome</keyword>
<dbReference type="OrthoDB" id="9815750at2"/>
<gene>
    <name evidence="11" type="ORF">EHQ58_06860</name>
</gene>
<dbReference type="PANTHER" id="PTHR43047">
    <property type="entry name" value="TWO-COMPONENT HISTIDINE PROTEIN KINASE"/>
    <property type="match status" value="1"/>
</dbReference>
<evidence type="ECO:0000313" key="12">
    <source>
        <dbReference type="Proteomes" id="UP000297693"/>
    </source>
</evidence>
<dbReference type="GO" id="GO:0009927">
    <property type="term" value="F:histidine phosphotransfer kinase activity"/>
    <property type="evidence" value="ECO:0007669"/>
    <property type="project" value="TreeGrafter"/>
</dbReference>
<keyword evidence="8" id="KW-1133">Transmembrane helix</keyword>
<dbReference type="RefSeq" id="WP_135623141.1">
    <property type="nucleotide sequence ID" value="NZ_RQGD01000022.1"/>
</dbReference>
<feature type="transmembrane region" description="Helical" evidence="8">
    <location>
        <begin position="245"/>
        <end position="266"/>
    </location>
</feature>
<evidence type="ECO:0000256" key="2">
    <source>
        <dbReference type="ARBA" id="ARBA00012438"/>
    </source>
</evidence>
<dbReference type="Gene3D" id="3.30.565.10">
    <property type="entry name" value="Histidine kinase-like ATPase, C-terminal domain"/>
    <property type="match status" value="1"/>
</dbReference>
<comment type="caution">
    <text evidence="11">The sequence shown here is derived from an EMBL/GenBank/DDBJ whole genome shotgun (WGS) entry which is preliminary data.</text>
</comment>
<comment type="catalytic activity">
    <reaction evidence="1">
        <text>ATP + protein L-histidine = ADP + protein N-phospho-L-histidine.</text>
        <dbReference type="EC" id="2.7.13.3"/>
    </reaction>
</comment>
<evidence type="ECO:0000256" key="1">
    <source>
        <dbReference type="ARBA" id="ARBA00000085"/>
    </source>
</evidence>
<keyword evidence="5" id="KW-0418">Kinase</keyword>
<dbReference type="CDD" id="cd00156">
    <property type="entry name" value="REC"/>
    <property type="match status" value="1"/>
</dbReference>
<dbReference type="Pfam" id="PF07695">
    <property type="entry name" value="7TMR-DISM_7TM"/>
    <property type="match status" value="1"/>
</dbReference>
<keyword evidence="8" id="KW-0812">Transmembrane</keyword>
<organism evidence="11 12">
    <name type="scientific">Leptospira ognonensis</name>
    <dbReference type="NCBI Taxonomy" id="2484945"/>
    <lineage>
        <taxon>Bacteria</taxon>
        <taxon>Pseudomonadati</taxon>
        <taxon>Spirochaetota</taxon>
        <taxon>Spirochaetia</taxon>
        <taxon>Leptospirales</taxon>
        <taxon>Leptospiraceae</taxon>
        <taxon>Leptospira</taxon>
    </lineage>
</organism>
<dbReference type="CDD" id="cd00082">
    <property type="entry name" value="HisKA"/>
    <property type="match status" value="1"/>
</dbReference>
<accession>A0A4V3JRG5</accession>
<evidence type="ECO:0000256" key="7">
    <source>
        <dbReference type="SAM" id="Coils"/>
    </source>
</evidence>
<dbReference type="Proteomes" id="UP000297693">
    <property type="component" value="Unassembled WGS sequence"/>
</dbReference>
<proteinExistence type="predicted"/>
<dbReference type="SMART" id="SM00387">
    <property type="entry name" value="HATPase_c"/>
    <property type="match status" value="1"/>
</dbReference>
<evidence type="ECO:0000313" key="11">
    <source>
        <dbReference type="EMBL" id="TGL60215.1"/>
    </source>
</evidence>
<dbReference type="PROSITE" id="PS50110">
    <property type="entry name" value="RESPONSE_REGULATORY"/>
    <property type="match status" value="1"/>
</dbReference>
<dbReference type="PROSITE" id="PS50109">
    <property type="entry name" value="HIS_KIN"/>
    <property type="match status" value="1"/>
</dbReference>
<evidence type="ECO:0000256" key="6">
    <source>
        <dbReference type="PROSITE-ProRule" id="PRU00169"/>
    </source>
</evidence>
<feature type="domain" description="Histidine kinase" evidence="9">
    <location>
        <begin position="458"/>
        <end position="676"/>
    </location>
</feature>
<dbReference type="Pfam" id="PF00072">
    <property type="entry name" value="Response_reg"/>
    <property type="match status" value="1"/>
</dbReference>
<feature type="transmembrane region" description="Helical" evidence="8">
    <location>
        <begin position="363"/>
        <end position="382"/>
    </location>
</feature>
<dbReference type="SUPFAM" id="SSF47384">
    <property type="entry name" value="Homodimeric domain of signal transducing histidine kinase"/>
    <property type="match status" value="1"/>
</dbReference>
<dbReference type="Gene3D" id="3.40.50.2300">
    <property type="match status" value="1"/>
</dbReference>
<dbReference type="SUPFAM" id="SSF55874">
    <property type="entry name" value="ATPase domain of HSP90 chaperone/DNA topoisomerase II/histidine kinase"/>
    <property type="match status" value="1"/>
</dbReference>
<dbReference type="SUPFAM" id="SSF52172">
    <property type="entry name" value="CheY-like"/>
    <property type="match status" value="1"/>
</dbReference>
<dbReference type="InterPro" id="IPR003661">
    <property type="entry name" value="HisK_dim/P_dom"/>
</dbReference>
<dbReference type="PROSITE" id="PS51257">
    <property type="entry name" value="PROKAR_LIPOPROTEIN"/>
    <property type="match status" value="1"/>
</dbReference>
<reference evidence="11" key="1">
    <citation type="journal article" date="2019" name="PLoS Negl. Trop. Dis.">
        <title>Revisiting the worldwide diversity of Leptospira species in the environment.</title>
        <authorList>
            <person name="Vincent A.T."/>
            <person name="Schiettekatte O."/>
            <person name="Bourhy P."/>
            <person name="Veyrier F.J."/>
            <person name="Picardeau M."/>
        </authorList>
    </citation>
    <scope>NUCLEOTIDE SEQUENCE [LARGE SCALE GENOMIC DNA]</scope>
    <source>
        <strain evidence="11">201702476</strain>
    </source>
</reference>
<dbReference type="InterPro" id="IPR003594">
    <property type="entry name" value="HATPase_dom"/>
</dbReference>
<evidence type="ECO:0000259" key="9">
    <source>
        <dbReference type="PROSITE" id="PS50109"/>
    </source>
</evidence>
<feature type="transmembrane region" description="Helical" evidence="8">
    <location>
        <begin position="211"/>
        <end position="233"/>
    </location>
</feature>